<proteinExistence type="predicted"/>
<dbReference type="InterPro" id="IPR010037">
    <property type="entry name" value="FkbH_domain"/>
</dbReference>
<dbReference type="KEGG" id="sfk:KY5_1198"/>
<dbReference type="NCBIfam" id="TIGR01681">
    <property type="entry name" value="HAD-SF-IIIC"/>
    <property type="match status" value="1"/>
</dbReference>
<name>A0A291Q3Z4_9ACTN</name>
<organism evidence="2 3">
    <name type="scientific">Streptomyces formicae</name>
    <dbReference type="NCBI Taxonomy" id="1616117"/>
    <lineage>
        <taxon>Bacteria</taxon>
        <taxon>Bacillati</taxon>
        <taxon>Actinomycetota</taxon>
        <taxon>Actinomycetes</taxon>
        <taxon>Kitasatosporales</taxon>
        <taxon>Streptomycetaceae</taxon>
        <taxon>Streptomyces</taxon>
    </lineage>
</organism>
<gene>
    <name evidence="2" type="ORF">KY5_1198</name>
</gene>
<feature type="domain" description="N-acetyltransferase" evidence="1">
    <location>
        <begin position="453"/>
        <end position="611"/>
    </location>
</feature>
<dbReference type="NCBIfam" id="TIGR01686">
    <property type="entry name" value="FkbH"/>
    <property type="match status" value="1"/>
</dbReference>
<dbReference type="Gene3D" id="3.40.630.30">
    <property type="match status" value="1"/>
</dbReference>
<dbReference type="AlphaFoldDB" id="A0A291Q3Z4"/>
<dbReference type="Gene3D" id="3.40.50.1000">
    <property type="entry name" value="HAD superfamily/HAD-like"/>
    <property type="match status" value="1"/>
</dbReference>
<dbReference type="EMBL" id="CP022685">
    <property type="protein sequence ID" value="ATL26216.1"/>
    <property type="molecule type" value="Genomic_DNA"/>
</dbReference>
<sequence length="642" mass="70108">MSEELSELHRQGRVAAAYPRVRALLAEAGDAGLRRAGQLLARTDPDDVLREHPGTPVVSVAVTGNSVVSGLVAPMTAELARHGLLLRPHVADFNSYVFDLSDPGSELYAAGADLVVCALDASVVFDEVPVQWRPDDVERVFAGKVELLAKLAATFASVGRGTLVLNTLPLPRERAAELVGHRDRALLGAVWREANARLLRLAADQPSLAVLDLEPLLSTGLPLRDARLGTYAKTQFSPEITARYARELAHLARGLTGRAKKALVLDLDNTTWGGILGDDGIEGIEVAGSYRGEAFRALQRTAKQLAAQGVLLAAVSKNDIEPVTQVLREHPDMTLREDDFVRVVANWAPKHENLRALAADLNLGIDSFVFADDSAYECGLVRRELPEVTVLHLDDDPALHVERVLADDWFAVPDVTTDDLKRPERYREELVRKDFLDSFSSLEDYLRELEVSVELAAARPADLARVSQITLRTNQFNLTTRRLQQGDVEALADSPDAHVLTIRSSDRFGDNGVVGAVLVAADGPVWRIDNFLLSCRVFSRGIEQTCLSAVLEHARDHGAREVVAEYRASAKNRKVRDFYPRNGFVARAGDDAEGASADASEDVLLFRHDLAEIAGPPAHVRLTRAITRSDAPSIEDPEGNRP</sequence>
<dbReference type="InterPro" id="IPR000182">
    <property type="entry name" value="GNAT_dom"/>
</dbReference>
<protein>
    <recommendedName>
        <fullName evidence="1">N-acetyltransferase domain-containing protein</fullName>
    </recommendedName>
</protein>
<evidence type="ECO:0000313" key="3">
    <source>
        <dbReference type="Proteomes" id="UP000221011"/>
    </source>
</evidence>
<keyword evidence="3" id="KW-1185">Reference proteome</keyword>
<accession>A0A291Q3Z4</accession>
<dbReference type="InterPro" id="IPR010033">
    <property type="entry name" value="HAD_SF_ppase_IIIC"/>
</dbReference>
<dbReference type="InterPro" id="IPR036514">
    <property type="entry name" value="SGNH_hydro_sf"/>
</dbReference>
<dbReference type="RefSeq" id="WP_098241224.1">
    <property type="nucleotide sequence ID" value="NZ_CP022685.1"/>
</dbReference>
<dbReference type="InterPro" id="IPR036412">
    <property type="entry name" value="HAD-like_sf"/>
</dbReference>
<dbReference type="PROSITE" id="PS51186">
    <property type="entry name" value="GNAT"/>
    <property type="match status" value="1"/>
</dbReference>
<dbReference type="Gene3D" id="3.40.50.1110">
    <property type="entry name" value="SGNH hydrolase"/>
    <property type="match status" value="1"/>
</dbReference>
<dbReference type="GO" id="GO:0016747">
    <property type="term" value="F:acyltransferase activity, transferring groups other than amino-acyl groups"/>
    <property type="evidence" value="ECO:0007669"/>
    <property type="project" value="InterPro"/>
</dbReference>
<evidence type="ECO:0000313" key="2">
    <source>
        <dbReference type="EMBL" id="ATL26216.1"/>
    </source>
</evidence>
<dbReference type="Proteomes" id="UP000221011">
    <property type="component" value="Chromosome"/>
</dbReference>
<dbReference type="SUPFAM" id="SSF55729">
    <property type="entry name" value="Acyl-CoA N-acyltransferases (Nat)"/>
    <property type="match status" value="1"/>
</dbReference>
<dbReference type="InterPro" id="IPR016181">
    <property type="entry name" value="Acyl_CoA_acyltransferase"/>
</dbReference>
<dbReference type="SUPFAM" id="SSF56784">
    <property type="entry name" value="HAD-like"/>
    <property type="match status" value="1"/>
</dbReference>
<reference evidence="2 3" key="1">
    <citation type="submission" date="2017-08" db="EMBL/GenBank/DDBJ databases">
        <title>Complete Genome Sequence of Streptomyces formicae KY5, the formicamycin producer.</title>
        <authorList>
            <person name="Holmes N.A."/>
            <person name="Devine R."/>
            <person name="Qin Z."/>
            <person name="Seipke R.F."/>
            <person name="Wilkinson B."/>
            <person name="Hutchings M.I."/>
        </authorList>
    </citation>
    <scope>NUCLEOTIDE SEQUENCE [LARGE SCALE GENOMIC DNA]</scope>
    <source>
        <strain evidence="2 3">KY5</strain>
    </source>
</reference>
<dbReference type="InterPro" id="IPR023214">
    <property type="entry name" value="HAD_sf"/>
</dbReference>
<evidence type="ECO:0000259" key="1">
    <source>
        <dbReference type="PROSITE" id="PS51186"/>
    </source>
</evidence>